<evidence type="ECO:0008006" key="4">
    <source>
        <dbReference type="Google" id="ProtNLM"/>
    </source>
</evidence>
<feature type="transmembrane region" description="Helical" evidence="1">
    <location>
        <begin position="53"/>
        <end position="73"/>
    </location>
</feature>
<gene>
    <name evidence="2" type="ORF">WAE58_22395</name>
</gene>
<keyword evidence="1" id="KW-1133">Transmembrane helix</keyword>
<protein>
    <recommendedName>
        <fullName evidence="4">Vitamin K-dependent gamma-carboxylase-like protein</fullName>
    </recommendedName>
</protein>
<feature type="transmembrane region" description="Helical" evidence="1">
    <location>
        <begin position="261"/>
        <end position="282"/>
    </location>
</feature>
<feature type="transmembrane region" description="Helical" evidence="1">
    <location>
        <begin position="312"/>
        <end position="334"/>
    </location>
</feature>
<keyword evidence="1" id="KW-0472">Membrane</keyword>
<dbReference type="RefSeq" id="WP_337717794.1">
    <property type="nucleotide sequence ID" value="NZ_JBBEUB010000010.1"/>
</dbReference>
<evidence type="ECO:0000313" key="2">
    <source>
        <dbReference type="EMBL" id="MEJ2905213.1"/>
    </source>
</evidence>
<comment type="caution">
    <text evidence="2">The sequence shown here is derived from an EMBL/GenBank/DDBJ whole genome shotgun (WGS) entry which is preliminary data.</text>
</comment>
<organism evidence="2 3">
    <name type="scientific">Pedobacter panaciterrae</name>
    <dbReference type="NCBI Taxonomy" id="363849"/>
    <lineage>
        <taxon>Bacteria</taxon>
        <taxon>Pseudomonadati</taxon>
        <taxon>Bacteroidota</taxon>
        <taxon>Sphingobacteriia</taxon>
        <taxon>Sphingobacteriales</taxon>
        <taxon>Sphingobacteriaceae</taxon>
        <taxon>Pedobacter</taxon>
    </lineage>
</organism>
<evidence type="ECO:0000313" key="3">
    <source>
        <dbReference type="Proteomes" id="UP001378956"/>
    </source>
</evidence>
<feature type="transmembrane region" description="Helical" evidence="1">
    <location>
        <begin position="124"/>
        <end position="142"/>
    </location>
</feature>
<feature type="transmembrane region" description="Helical" evidence="1">
    <location>
        <begin position="237"/>
        <end position="255"/>
    </location>
</feature>
<evidence type="ECO:0000256" key="1">
    <source>
        <dbReference type="SAM" id="Phobius"/>
    </source>
</evidence>
<dbReference type="EMBL" id="JBBEUB010000010">
    <property type="protein sequence ID" value="MEJ2905213.1"/>
    <property type="molecule type" value="Genomic_DNA"/>
</dbReference>
<keyword evidence="3" id="KW-1185">Reference proteome</keyword>
<reference evidence="2 3" key="1">
    <citation type="submission" date="2024-03" db="EMBL/GenBank/DDBJ databases">
        <title>Sequence of Lycoming College Course Isolates.</title>
        <authorList>
            <person name="Plotts O."/>
            <person name="Newman J."/>
        </authorList>
    </citation>
    <scope>NUCLEOTIDE SEQUENCE [LARGE SCALE GENOMIC DNA]</scope>
    <source>
        <strain evidence="2 3">CJB-3</strain>
    </source>
</reference>
<name>A0ABU8NTF8_9SPHI</name>
<sequence length="467" mass="54069">MKLELLLEVVSLRDALNCYLLKNSILVEQDRNYFLTLTIAYSNQNRTYNMAKYVSLILTRFLFLFCILFVLCFNNGAFPFLYYIQKFSIPALQSFIPWFAQKYLSLSYQITTFTNGSGDTTYDYVLLLCVFLVSFFGTIIWSALDRDRKSHDQLFYWTIVVCRFYVGFMLVHYGIAKLNDGQFPSLYLSQLTTTYGDSSPMGLAWRFLGFSDGYKWFMFTAEMMGVLLFFRKTATIGAFLCLMTSANIMAINYFYDVPVKLLSTALVLMCLIILSPNIRILFKFFFKGELVRLNLLKAPVFKTKWARISKIVLKYAAVLLYAAIPLFTALNIALISKKTNNKPVVYGAYDIEEIKSEKNGPLPDTSFLSRKLELVAFDRNDYAVIKYNGTETAWCTYKVLQTSKTLDISFTDNPKVTYKLNYQFPDSNKLILKGNLFGTPATITLKRKKYQLAERPFRWISEHPYNR</sequence>
<accession>A0ABU8NTF8</accession>
<feature type="transmembrane region" description="Helical" evidence="1">
    <location>
        <begin position="154"/>
        <end position="175"/>
    </location>
</feature>
<feature type="transmembrane region" description="Helical" evidence="1">
    <location>
        <begin position="213"/>
        <end position="230"/>
    </location>
</feature>
<keyword evidence="1" id="KW-0812">Transmembrane</keyword>
<proteinExistence type="predicted"/>
<dbReference type="Proteomes" id="UP001378956">
    <property type="component" value="Unassembled WGS sequence"/>
</dbReference>